<protein>
    <recommendedName>
        <fullName evidence="4">AB hydrolase-1 domain-containing protein</fullName>
    </recommendedName>
</protein>
<reference evidence="2 3" key="1">
    <citation type="submission" date="2023-08" db="EMBL/GenBank/DDBJ databases">
        <title>Annotated Genome Sequence of Vanrija albida AlHP1.</title>
        <authorList>
            <person name="Herzog R."/>
        </authorList>
    </citation>
    <scope>NUCLEOTIDE SEQUENCE [LARGE SCALE GENOMIC DNA]</scope>
    <source>
        <strain evidence="2 3">AlHP1</strain>
    </source>
</reference>
<evidence type="ECO:0000256" key="1">
    <source>
        <dbReference type="SAM" id="MobiDB-lite"/>
    </source>
</evidence>
<evidence type="ECO:0000313" key="3">
    <source>
        <dbReference type="Proteomes" id="UP001565368"/>
    </source>
</evidence>
<feature type="region of interest" description="Disordered" evidence="1">
    <location>
        <begin position="178"/>
        <end position="198"/>
    </location>
</feature>
<dbReference type="Proteomes" id="UP001565368">
    <property type="component" value="Unassembled WGS sequence"/>
</dbReference>
<evidence type="ECO:0008006" key="4">
    <source>
        <dbReference type="Google" id="ProtNLM"/>
    </source>
</evidence>
<dbReference type="EMBL" id="JBBXJM010000007">
    <property type="protein sequence ID" value="KAL1404898.1"/>
    <property type="molecule type" value="Genomic_DNA"/>
</dbReference>
<dbReference type="Gene3D" id="3.40.50.1820">
    <property type="entry name" value="alpha/beta hydrolase"/>
    <property type="match status" value="1"/>
</dbReference>
<name>A0ABR3PS29_9TREE</name>
<evidence type="ECO:0000313" key="2">
    <source>
        <dbReference type="EMBL" id="KAL1404898.1"/>
    </source>
</evidence>
<feature type="compositionally biased region" description="Acidic residues" evidence="1">
    <location>
        <begin position="110"/>
        <end position="130"/>
    </location>
</feature>
<comment type="caution">
    <text evidence="2">The sequence shown here is derived from an EMBL/GenBank/DDBJ whole genome shotgun (WGS) entry which is preliminary data.</text>
</comment>
<feature type="region of interest" description="Disordered" evidence="1">
    <location>
        <begin position="110"/>
        <end position="139"/>
    </location>
</feature>
<organism evidence="2 3">
    <name type="scientific">Vanrija albida</name>
    <dbReference type="NCBI Taxonomy" id="181172"/>
    <lineage>
        <taxon>Eukaryota</taxon>
        <taxon>Fungi</taxon>
        <taxon>Dikarya</taxon>
        <taxon>Basidiomycota</taxon>
        <taxon>Agaricomycotina</taxon>
        <taxon>Tremellomycetes</taxon>
        <taxon>Trichosporonales</taxon>
        <taxon>Trichosporonaceae</taxon>
        <taxon>Vanrija</taxon>
    </lineage>
</organism>
<proteinExistence type="predicted"/>
<dbReference type="InterPro" id="IPR029058">
    <property type="entry name" value="AB_hydrolase_fold"/>
</dbReference>
<gene>
    <name evidence="2" type="ORF">Q8F55_008509</name>
</gene>
<dbReference type="SUPFAM" id="SSF53474">
    <property type="entry name" value="alpha/beta-Hydrolases"/>
    <property type="match status" value="1"/>
</dbReference>
<accession>A0ABR3PS29</accession>
<sequence length="616" mass="67829">MPTPSASPARLPPDLHLTIADELDWDNLWSLRLTCKHLNAASLERLRSVYFSTVSLLCTLPGLAAARRVIADPALAPYVHLELGTNSAGALRRPWSYLIRYDCSDAEWPSESEWGSADEAEDADGDGAGEDEQRKYKDIRVPVHPTVFQTIGGVSSYPRPSEVDLDQLLEIRPLLGLLPPPDEPAPREPTRLPLRPPPTGWVSSYHAAPAAYPRLMREQHGTLTRESFTPPADESAEARALRIEQEAIASVRDRYDAKLWDLEEAAAVAPPKQWLSVERWRRIKPVGGYTLVCAHAGGLQKEHWHEVVRGAIEGAGPSRAAFGGGSLTRPANAQIDEVWLLDDLVHNESNTLNAGRMAHLQSWEDTGRDVLNLIQHVIAGVPVGADAPWDLPWVAAAEPRRHLVGVGHSFGGCAVVHAAHERPDLFDGLFLVDPVPIPHFLAREAGYEDPLTMHPLTALIMSRRYLWPSLAEARGIMRKSAFFARFSDAQLEVYLRRGLVPVDPARPDGPVTLATPVWAEAATFTEIDAGARGYDKLPHLAVPVGWVMAGNSGTTRGDEMTQHMVWRPPRARNERHLKSGHLLTQEDPHLVAQSLARYLTTLASGEWDTPAATARL</sequence>
<dbReference type="GeneID" id="95989552"/>
<keyword evidence="3" id="KW-1185">Reference proteome</keyword>
<dbReference type="RefSeq" id="XP_069204842.1">
    <property type="nucleotide sequence ID" value="XM_069356905.1"/>
</dbReference>